<dbReference type="GO" id="GO:0015344">
    <property type="term" value="F:siderophore uptake transmembrane transporter activity"/>
    <property type="evidence" value="ECO:0007669"/>
    <property type="project" value="TreeGrafter"/>
</dbReference>
<protein>
    <submittedName>
        <fullName evidence="14">TonB-dependent receptor</fullName>
    </submittedName>
</protein>
<sequence length="769" mass="86373">MLVVFLPAIGMAQHTCSISFGGKVYDAESKAILPFANVYVRELNRGSAADRNGSFSIDSICAGNYTVVCSFVGYQSITYSVAIQRNVTYDFSLRPEVTSLKEIEVVGKKEEEQALVSQSKTEIKGEDLIKVRGATLGESLTSVPGVYTLQSGPSIFKPVIHGLHSNRILIFNNGVRQEGQQWGSEHAPEIDPFIATKLSVIKGASSIRYGSDAIAGVILVEPASFPDSPGISGEFNTVAASNNRMGVVSGITQGAFDRKLSGLSWRVQGTYRRAGNSKTPNYYMENTGFEEANFSTALSYKRKNYGGALYYSEFNTKLGIFSGTHAESISDITAAISRPEPITPSYFSYSIDRPYQQVKHDLFKANGFLIFNNESRLDVVFARQQNERSEYDYVPLSGRQNPELYLRLVSHTLDVTYKHKAMGNYSGSFGFNGITQGNVRQYEMLIPNFRNYGGGAFYIGKWTKDRLTLEAGLRYDYRWLRAYALDNNTAQVVTPTWTFQNFTETIGAQYYIRPNLSWAVNIGTAWRAPTINELMSQGVHQSAVAYEIGNPDLHSERAYNFSTSLHYDGDRWHGELGLYNNIIDGYIFLKPDLQYIHTVRGSYPTFTYTQVNARFRGVDLSATYKLTDSLAFTTKMSLLYAWNNTIHDYLQLIPANRFENSIRYGLGDHGFLKQLFMAATGIYVGHQGRVPANSDYVDPPPAYFLLNANVGFSLHVGRQPMMFNVSANNLLNEVYRDYMDRFRYFTDEPGRNFTVRVRIPFGMTKQQSK</sequence>
<evidence type="ECO:0000256" key="11">
    <source>
        <dbReference type="RuleBase" id="RU003357"/>
    </source>
</evidence>
<dbReference type="GO" id="GO:0009279">
    <property type="term" value="C:cell outer membrane"/>
    <property type="evidence" value="ECO:0007669"/>
    <property type="project" value="UniProtKB-SubCell"/>
</dbReference>
<keyword evidence="5" id="KW-0732">Signal</keyword>
<dbReference type="Proteomes" id="UP000266183">
    <property type="component" value="Chromosome"/>
</dbReference>
<dbReference type="InterPro" id="IPR036942">
    <property type="entry name" value="Beta-barrel_TonB_sf"/>
</dbReference>
<comment type="similarity">
    <text evidence="10 11">Belongs to the TonB-dependent receptor family.</text>
</comment>
<evidence type="ECO:0000256" key="1">
    <source>
        <dbReference type="ARBA" id="ARBA00004571"/>
    </source>
</evidence>
<evidence type="ECO:0000313" key="14">
    <source>
        <dbReference type="EMBL" id="AYB34848.1"/>
    </source>
</evidence>
<keyword evidence="8 14" id="KW-0675">Receptor</keyword>
<dbReference type="InterPro" id="IPR039426">
    <property type="entry name" value="TonB-dep_rcpt-like"/>
</dbReference>
<evidence type="ECO:0000256" key="3">
    <source>
        <dbReference type="ARBA" id="ARBA00022452"/>
    </source>
</evidence>
<name>A0A385T176_9BACT</name>
<keyword evidence="9 10" id="KW-0998">Cell outer membrane</keyword>
<dbReference type="PANTHER" id="PTHR30069">
    <property type="entry name" value="TONB-DEPENDENT OUTER MEMBRANE RECEPTOR"/>
    <property type="match status" value="1"/>
</dbReference>
<dbReference type="SUPFAM" id="SSF56935">
    <property type="entry name" value="Porins"/>
    <property type="match status" value="1"/>
</dbReference>
<accession>A0A385T176</accession>
<dbReference type="OrthoDB" id="9795928at2"/>
<dbReference type="InterPro" id="IPR000531">
    <property type="entry name" value="Beta-barrel_TonB"/>
</dbReference>
<evidence type="ECO:0000259" key="12">
    <source>
        <dbReference type="Pfam" id="PF00593"/>
    </source>
</evidence>
<dbReference type="Pfam" id="PF13715">
    <property type="entry name" value="CarbopepD_reg_2"/>
    <property type="match status" value="1"/>
</dbReference>
<keyword evidence="7 10" id="KW-0472">Membrane</keyword>
<evidence type="ECO:0000256" key="9">
    <source>
        <dbReference type="ARBA" id="ARBA00023237"/>
    </source>
</evidence>
<feature type="domain" description="TonB-dependent receptor-like beta-barrel" evidence="12">
    <location>
        <begin position="311"/>
        <end position="730"/>
    </location>
</feature>
<evidence type="ECO:0000259" key="13">
    <source>
        <dbReference type="Pfam" id="PF07715"/>
    </source>
</evidence>
<proteinExistence type="inferred from homology"/>
<keyword evidence="6 11" id="KW-0798">TonB box</keyword>
<dbReference type="Pfam" id="PF00593">
    <property type="entry name" value="TonB_dep_Rec_b-barrel"/>
    <property type="match status" value="1"/>
</dbReference>
<dbReference type="PROSITE" id="PS52016">
    <property type="entry name" value="TONB_DEPENDENT_REC_3"/>
    <property type="match status" value="1"/>
</dbReference>
<gene>
    <name evidence="14" type="ORF">D4L85_31595</name>
</gene>
<evidence type="ECO:0000256" key="8">
    <source>
        <dbReference type="ARBA" id="ARBA00023170"/>
    </source>
</evidence>
<evidence type="ECO:0000256" key="4">
    <source>
        <dbReference type="ARBA" id="ARBA00022692"/>
    </source>
</evidence>
<feature type="domain" description="TonB-dependent receptor plug" evidence="13">
    <location>
        <begin position="116"/>
        <end position="217"/>
    </location>
</feature>
<dbReference type="Gene3D" id="2.170.130.10">
    <property type="entry name" value="TonB-dependent receptor, plug domain"/>
    <property type="match status" value="1"/>
</dbReference>
<keyword evidence="2 10" id="KW-0813">Transport</keyword>
<dbReference type="AlphaFoldDB" id="A0A385T176"/>
<keyword evidence="4 10" id="KW-0812">Transmembrane</keyword>
<organism evidence="14 15">
    <name type="scientific">Chryseolinea soli</name>
    <dbReference type="NCBI Taxonomy" id="2321403"/>
    <lineage>
        <taxon>Bacteria</taxon>
        <taxon>Pseudomonadati</taxon>
        <taxon>Bacteroidota</taxon>
        <taxon>Cytophagia</taxon>
        <taxon>Cytophagales</taxon>
        <taxon>Fulvivirgaceae</taxon>
        <taxon>Chryseolinea</taxon>
    </lineage>
</organism>
<evidence type="ECO:0000256" key="7">
    <source>
        <dbReference type="ARBA" id="ARBA00023136"/>
    </source>
</evidence>
<evidence type="ECO:0000256" key="10">
    <source>
        <dbReference type="PROSITE-ProRule" id="PRU01360"/>
    </source>
</evidence>
<dbReference type="PANTHER" id="PTHR30069:SF29">
    <property type="entry name" value="HEMOGLOBIN AND HEMOGLOBIN-HAPTOGLOBIN-BINDING PROTEIN 1-RELATED"/>
    <property type="match status" value="1"/>
</dbReference>
<evidence type="ECO:0000256" key="5">
    <source>
        <dbReference type="ARBA" id="ARBA00022729"/>
    </source>
</evidence>
<dbReference type="InterPro" id="IPR037066">
    <property type="entry name" value="Plug_dom_sf"/>
</dbReference>
<dbReference type="Gene3D" id="2.40.170.20">
    <property type="entry name" value="TonB-dependent receptor, beta-barrel domain"/>
    <property type="match status" value="1"/>
</dbReference>
<dbReference type="InterPro" id="IPR008969">
    <property type="entry name" value="CarboxyPept-like_regulatory"/>
</dbReference>
<evidence type="ECO:0000256" key="6">
    <source>
        <dbReference type="ARBA" id="ARBA00023077"/>
    </source>
</evidence>
<evidence type="ECO:0000256" key="2">
    <source>
        <dbReference type="ARBA" id="ARBA00022448"/>
    </source>
</evidence>
<reference evidence="15" key="1">
    <citation type="submission" date="2018-09" db="EMBL/GenBank/DDBJ databases">
        <title>Chryseolinea sp. KIS68-18 isolated from soil.</title>
        <authorList>
            <person name="Weon H.-Y."/>
            <person name="Kwon S.-W."/>
            <person name="Lee S.A."/>
        </authorList>
    </citation>
    <scope>NUCLEOTIDE SEQUENCE [LARGE SCALE GENOMIC DNA]</scope>
    <source>
        <strain evidence="15">KIS68-18</strain>
    </source>
</reference>
<dbReference type="EMBL" id="CP032382">
    <property type="protein sequence ID" value="AYB34848.1"/>
    <property type="molecule type" value="Genomic_DNA"/>
</dbReference>
<dbReference type="Pfam" id="PF07715">
    <property type="entry name" value="Plug"/>
    <property type="match status" value="1"/>
</dbReference>
<keyword evidence="3 10" id="KW-1134">Transmembrane beta strand</keyword>
<dbReference type="GO" id="GO:0044718">
    <property type="term" value="P:siderophore transmembrane transport"/>
    <property type="evidence" value="ECO:0007669"/>
    <property type="project" value="TreeGrafter"/>
</dbReference>
<dbReference type="KEGG" id="chk:D4L85_31595"/>
<comment type="subcellular location">
    <subcellularLocation>
        <location evidence="1 10">Cell outer membrane</location>
        <topology evidence="1 10">Multi-pass membrane protein</topology>
    </subcellularLocation>
</comment>
<dbReference type="SUPFAM" id="SSF49464">
    <property type="entry name" value="Carboxypeptidase regulatory domain-like"/>
    <property type="match status" value="1"/>
</dbReference>
<dbReference type="InterPro" id="IPR012910">
    <property type="entry name" value="Plug_dom"/>
</dbReference>
<dbReference type="Gene3D" id="2.60.40.1120">
    <property type="entry name" value="Carboxypeptidase-like, regulatory domain"/>
    <property type="match status" value="1"/>
</dbReference>
<keyword evidence="15" id="KW-1185">Reference proteome</keyword>
<evidence type="ECO:0000313" key="15">
    <source>
        <dbReference type="Proteomes" id="UP000266183"/>
    </source>
</evidence>
<dbReference type="RefSeq" id="WP_119758101.1">
    <property type="nucleotide sequence ID" value="NZ_CP032382.1"/>
</dbReference>